<feature type="domain" description="Peptidase S24/S26A/S26B/S26C" evidence="8">
    <location>
        <begin position="5"/>
        <end position="121"/>
    </location>
</feature>
<comment type="caution">
    <text evidence="9">The sequence shown here is derived from an EMBL/GenBank/DDBJ whole genome shotgun (WGS) entry which is preliminary data.</text>
</comment>
<accession>A0A972JIA9</accession>
<dbReference type="Proteomes" id="UP000712080">
    <property type="component" value="Unassembled WGS sequence"/>
</dbReference>
<dbReference type="NCBIfam" id="NF007621">
    <property type="entry name" value="PRK10276.1"/>
    <property type="match status" value="1"/>
</dbReference>
<keyword evidence="4 7" id="KW-0068">Autocatalytic cleavage</keyword>
<comment type="similarity">
    <text evidence="1 7">Belongs to the peptidase S24 family.</text>
</comment>
<reference evidence="9" key="1">
    <citation type="submission" date="2020-02" db="EMBL/GenBank/DDBJ databases">
        <title>Flavobacterium sp. genome.</title>
        <authorList>
            <person name="Jung H.S."/>
            <person name="Baek J.H."/>
            <person name="Jeon C.O."/>
        </authorList>
    </citation>
    <scope>NUCLEOTIDE SEQUENCE</scope>
    <source>
        <strain evidence="9">SE-s28</strain>
    </source>
</reference>
<evidence type="ECO:0000256" key="2">
    <source>
        <dbReference type="ARBA" id="ARBA00022763"/>
    </source>
</evidence>
<keyword evidence="9" id="KW-0548">Nucleotidyltransferase</keyword>
<dbReference type="SUPFAM" id="SSF51306">
    <property type="entry name" value="LexA/Signal peptidase"/>
    <property type="match status" value="1"/>
</dbReference>
<evidence type="ECO:0000256" key="3">
    <source>
        <dbReference type="ARBA" id="ARBA00022801"/>
    </source>
</evidence>
<keyword evidence="5" id="KW-0234">DNA repair</keyword>
<dbReference type="GO" id="GO:0003887">
    <property type="term" value="F:DNA-directed DNA polymerase activity"/>
    <property type="evidence" value="ECO:0007669"/>
    <property type="project" value="UniProtKB-EC"/>
</dbReference>
<keyword evidence="10" id="KW-1185">Reference proteome</keyword>
<dbReference type="PRINTS" id="PR00726">
    <property type="entry name" value="LEXASERPTASE"/>
</dbReference>
<dbReference type="InterPro" id="IPR015927">
    <property type="entry name" value="Peptidase_S24_S26A/B/C"/>
</dbReference>
<dbReference type="GO" id="GO:0003677">
    <property type="term" value="F:DNA binding"/>
    <property type="evidence" value="ECO:0007669"/>
    <property type="project" value="InterPro"/>
</dbReference>
<keyword evidence="9" id="KW-0808">Transferase</keyword>
<keyword evidence="6" id="KW-0742">SOS response</keyword>
<dbReference type="InterPro" id="IPR039418">
    <property type="entry name" value="LexA-like"/>
</dbReference>
<evidence type="ECO:0000256" key="1">
    <source>
        <dbReference type="ARBA" id="ARBA00007484"/>
    </source>
</evidence>
<dbReference type="GO" id="GO:0006355">
    <property type="term" value="P:regulation of DNA-templated transcription"/>
    <property type="evidence" value="ECO:0007669"/>
    <property type="project" value="InterPro"/>
</dbReference>
<protein>
    <submittedName>
        <fullName evidence="9">Translesion error-prone DNA polymerase V autoproteolytic subunit</fullName>
        <ecNumber evidence="9">2.7.7.7</ecNumber>
    </submittedName>
</protein>
<dbReference type="PANTHER" id="PTHR33516:SF2">
    <property type="entry name" value="LEXA REPRESSOR-RELATED"/>
    <property type="match status" value="1"/>
</dbReference>
<dbReference type="Pfam" id="PF00717">
    <property type="entry name" value="Peptidase_S24"/>
    <property type="match status" value="1"/>
</dbReference>
<evidence type="ECO:0000259" key="8">
    <source>
        <dbReference type="Pfam" id="PF00717"/>
    </source>
</evidence>
<proteinExistence type="inferred from homology"/>
<evidence type="ECO:0000313" key="10">
    <source>
        <dbReference type="Proteomes" id="UP000712080"/>
    </source>
</evidence>
<evidence type="ECO:0000256" key="5">
    <source>
        <dbReference type="ARBA" id="ARBA00023204"/>
    </source>
</evidence>
<dbReference type="GO" id="GO:0009432">
    <property type="term" value="P:SOS response"/>
    <property type="evidence" value="ECO:0007669"/>
    <property type="project" value="UniProtKB-KW"/>
</dbReference>
<name>A0A972JIA9_9FLAO</name>
<keyword evidence="2" id="KW-0227">DNA damage</keyword>
<dbReference type="InterPro" id="IPR050077">
    <property type="entry name" value="LexA_repressor"/>
</dbReference>
<evidence type="ECO:0000313" key="9">
    <source>
        <dbReference type="EMBL" id="NMH28815.1"/>
    </source>
</evidence>
<evidence type="ECO:0000256" key="7">
    <source>
        <dbReference type="RuleBase" id="RU003991"/>
    </source>
</evidence>
<dbReference type="PANTHER" id="PTHR33516">
    <property type="entry name" value="LEXA REPRESSOR"/>
    <property type="match status" value="1"/>
</dbReference>
<dbReference type="InterPro" id="IPR006197">
    <property type="entry name" value="Peptidase_S24_LexA"/>
</dbReference>
<dbReference type="InterPro" id="IPR036286">
    <property type="entry name" value="LexA/Signal_pep-like_sf"/>
</dbReference>
<dbReference type="GO" id="GO:0006281">
    <property type="term" value="P:DNA repair"/>
    <property type="evidence" value="ECO:0007669"/>
    <property type="project" value="UniProtKB-KW"/>
</dbReference>
<evidence type="ECO:0000256" key="6">
    <source>
        <dbReference type="ARBA" id="ARBA00023236"/>
    </source>
</evidence>
<dbReference type="EMBL" id="JAAMPU010000107">
    <property type="protein sequence ID" value="NMH28815.1"/>
    <property type="molecule type" value="Genomic_DNA"/>
</dbReference>
<dbReference type="CDD" id="cd06529">
    <property type="entry name" value="S24_LexA-like"/>
    <property type="match status" value="1"/>
</dbReference>
<keyword evidence="3 7" id="KW-0378">Hydrolase</keyword>
<sequence>MDIPFFPDGVSAGFPSPADDYCEQTISLDTEVFGNAPFTKFCVRVTGTSMKDAGIDHGDIVVVDKGIEPADHDIAVCVLNGEFTLKRLKVEKDSLWLLPENNQFKPIPIPKDADFEVWGIVTHTLKYHRKRK</sequence>
<dbReference type="Gene3D" id="2.10.109.10">
    <property type="entry name" value="Umud Fragment, subunit A"/>
    <property type="match status" value="1"/>
</dbReference>
<gene>
    <name evidence="9" type="primary">umuD</name>
    <name evidence="9" type="ORF">G6047_12295</name>
</gene>
<organism evidence="9 10">
    <name type="scientific">Flavobacterium silvaticum</name>
    <dbReference type="NCBI Taxonomy" id="1852020"/>
    <lineage>
        <taxon>Bacteria</taxon>
        <taxon>Pseudomonadati</taxon>
        <taxon>Bacteroidota</taxon>
        <taxon>Flavobacteriia</taxon>
        <taxon>Flavobacteriales</taxon>
        <taxon>Flavobacteriaceae</taxon>
        <taxon>Flavobacterium</taxon>
    </lineage>
</organism>
<evidence type="ECO:0000256" key="4">
    <source>
        <dbReference type="ARBA" id="ARBA00022813"/>
    </source>
</evidence>
<dbReference type="GO" id="GO:0016787">
    <property type="term" value="F:hydrolase activity"/>
    <property type="evidence" value="ECO:0007669"/>
    <property type="project" value="UniProtKB-KW"/>
</dbReference>
<dbReference type="AlphaFoldDB" id="A0A972JIA9"/>
<dbReference type="RefSeq" id="WP_169527926.1">
    <property type="nucleotide sequence ID" value="NZ_JAAMPU010000107.1"/>
</dbReference>
<dbReference type="EC" id="2.7.7.7" evidence="9"/>